<dbReference type="PROSITE" id="PS51746">
    <property type="entry name" value="PPM_2"/>
    <property type="match status" value="1"/>
</dbReference>
<feature type="domain" description="PPM-type phosphatase" evidence="1">
    <location>
        <begin position="9"/>
        <end position="238"/>
    </location>
</feature>
<comment type="caution">
    <text evidence="2">The sequence shown here is derived from an EMBL/GenBank/DDBJ whole genome shotgun (WGS) entry which is preliminary data.</text>
</comment>
<dbReference type="SMART" id="SM00331">
    <property type="entry name" value="PP2C_SIG"/>
    <property type="match status" value="1"/>
</dbReference>
<evidence type="ECO:0000313" key="3">
    <source>
        <dbReference type="Proteomes" id="UP000598426"/>
    </source>
</evidence>
<sequence length="273" mass="28422">MTGPRARLRAAAHSDVGPHRSINQDAAFTAPWGAAVADGVGGGPAGDLAAAALVHRIAAGRPDGLEAAQLQTVVRLANWDLRAHVERDQTLSGMATTFTGLFASADGDLLLAHTGDSRAYRLREGVLEQRSRDDSLVQALVDQGVVTIEDAATHPRRNVITASLSGADRDAASVTVQKAVAGDRWLLCSDGLTDYVPVDEIRVRLREHSDPAAAAAACVALALEAGTRDNVTAVVCDVIADHLVADTASGGGRPQASFYGAAAERFMEELDSA</sequence>
<keyword evidence="3" id="KW-1185">Reference proteome</keyword>
<name>A0ABR8NJA4_9MICO</name>
<dbReference type="RefSeq" id="WP_191170408.1">
    <property type="nucleotide sequence ID" value="NZ_JACXZS010000002.1"/>
</dbReference>
<dbReference type="Proteomes" id="UP000598426">
    <property type="component" value="Unassembled WGS sequence"/>
</dbReference>
<proteinExistence type="predicted"/>
<dbReference type="EMBL" id="JACXZS010000002">
    <property type="protein sequence ID" value="MBD3940758.1"/>
    <property type="molecule type" value="Genomic_DNA"/>
</dbReference>
<dbReference type="Gene3D" id="3.60.40.10">
    <property type="entry name" value="PPM-type phosphatase domain"/>
    <property type="match status" value="1"/>
</dbReference>
<dbReference type="SUPFAM" id="SSF81606">
    <property type="entry name" value="PP2C-like"/>
    <property type="match status" value="1"/>
</dbReference>
<dbReference type="Pfam" id="PF13672">
    <property type="entry name" value="PP2C_2"/>
    <property type="match status" value="1"/>
</dbReference>
<organism evidence="2 3">
    <name type="scientific">Microbacterium helvum</name>
    <dbReference type="NCBI Taxonomy" id="2773713"/>
    <lineage>
        <taxon>Bacteria</taxon>
        <taxon>Bacillati</taxon>
        <taxon>Actinomycetota</taxon>
        <taxon>Actinomycetes</taxon>
        <taxon>Micrococcales</taxon>
        <taxon>Microbacteriaceae</taxon>
        <taxon>Microbacterium</taxon>
    </lineage>
</organism>
<accession>A0ABR8NJA4</accession>
<dbReference type="SMART" id="SM00332">
    <property type="entry name" value="PP2Cc"/>
    <property type="match status" value="1"/>
</dbReference>
<evidence type="ECO:0000313" key="2">
    <source>
        <dbReference type="EMBL" id="MBD3940758.1"/>
    </source>
</evidence>
<reference evidence="2 3" key="1">
    <citation type="submission" date="2020-09" db="EMBL/GenBank/DDBJ databases">
        <title>Isolation and identification of active actinomycetes.</title>
        <authorList>
            <person name="Li X."/>
        </authorList>
    </citation>
    <scope>NUCLEOTIDE SEQUENCE [LARGE SCALE GENOMIC DNA]</scope>
    <source>
        <strain evidence="2 3">NEAU-LLC</strain>
    </source>
</reference>
<dbReference type="InterPro" id="IPR001932">
    <property type="entry name" value="PPM-type_phosphatase-like_dom"/>
</dbReference>
<evidence type="ECO:0000259" key="1">
    <source>
        <dbReference type="PROSITE" id="PS51746"/>
    </source>
</evidence>
<dbReference type="CDD" id="cd00143">
    <property type="entry name" value="PP2Cc"/>
    <property type="match status" value="1"/>
</dbReference>
<gene>
    <name evidence="2" type="ORF">IF188_03465</name>
</gene>
<protein>
    <submittedName>
        <fullName evidence="2">Serine/threonine-protein phosphatase</fullName>
    </submittedName>
</protein>
<dbReference type="InterPro" id="IPR036457">
    <property type="entry name" value="PPM-type-like_dom_sf"/>
</dbReference>